<dbReference type="InterPro" id="IPR001343">
    <property type="entry name" value="Hemolysn_Ca-bd"/>
</dbReference>
<dbReference type="Gene3D" id="2.60.120.180">
    <property type="match status" value="1"/>
</dbReference>
<dbReference type="Pfam" id="PF00353">
    <property type="entry name" value="HemolysinCabind"/>
    <property type="match status" value="1"/>
</dbReference>
<dbReference type="SUPFAM" id="SSF49899">
    <property type="entry name" value="Concanavalin A-like lectins/glucanases"/>
    <property type="match status" value="1"/>
</dbReference>
<gene>
    <name evidence="4" type="ORF">J2851_005331</name>
</gene>
<dbReference type="InterPro" id="IPR013319">
    <property type="entry name" value="GH11/12"/>
</dbReference>
<dbReference type="Proteomes" id="UP000781958">
    <property type="component" value="Unassembled WGS sequence"/>
</dbReference>
<keyword evidence="2" id="KW-0378">Hydrolase</keyword>
<dbReference type="PANTHER" id="PTHR34002">
    <property type="entry name" value="BLR1656 PROTEIN"/>
    <property type="match status" value="1"/>
</dbReference>
<reference evidence="4 5" key="1">
    <citation type="submission" date="2021-03" db="EMBL/GenBank/DDBJ databases">
        <title>Genomic Encyclopedia of Type Strains, Phase III (KMG-III): the genomes of soil and plant-associated and newly described type strains.</title>
        <authorList>
            <person name="Whitman W."/>
        </authorList>
    </citation>
    <scope>NUCLEOTIDE SEQUENCE [LARGE SCALE GENOMIC DNA]</scope>
    <source>
        <strain evidence="4 5">IMMIB AFH-6</strain>
    </source>
</reference>
<dbReference type="Gene3D" id="2.150.10.10">
    <property type="entry name" value="Serralysin-like metalloprotease, C-terminal"/>
    <property type="match status" value="1"/>
</dbReference>
<protein>
    <recommendedName>
        <fullName evidence="6">Hemolysin-type calcium-binding repeat-containing protein</fullName>
    </recommendedName>
</protein>
<dbReference type="PANTHER" id="PTHR34002:SF9">
    <property type="entry name" value="XYLOGLUCAN-SPECIFIC ENDO-BETA-1,4-GLUCANASE A"/>
    <property type="match status" value="1"/>
</dbReference>
<feature type="compositionally biased region" description="Gly residues" evidence="3">
    <location>
        <begin position="234"/>
        <end position="245"/>
    </location>
</feature>
<evidence type="ECO:0000256" key="1">
    <source>
        <dbReference type="ARBA" id="ARBA00005519"/>
    </source>
</evidence>
<sequence length="536" mass="54765">MATNNVWDPGNLVNGKDFNQSITFNNPETPNGTVMSWSWPYDPSKPLTYNNYPVKSYPTLIVGQSPWEDTPSTSQNFPVQVGGINDFKVSYSFGLSGDQNLYNVAFSFWVGPDPSSGTQGVADEIMVWVHTGFFTPDGSQIGSFKDSNGSGQISNVPVGKRDWEYTAYEYGKDTLSGTIDVGAILKDLTARGILDKNQYLLDMEVGSEVAAGRGGLTVNSLSYTLNGHSDTSGSGTGSGGTGSGGTTPNTGTGGTTPNTGTGGTTPNTGTGGTTPDTGTGGTKPDTGTGGTTTPTTGTGGTPPDTGTGGTPPNTGTGGTVPSTTPDTGVGTGTPTDTVPGDSQPSTAVGDTGGTPTSPVFSVSDQTTGTHRTAQAEAYKGPVASLKNQFIGSDDNEAVVGTADNDFINARSGMDAIDGKEGDDVLDGGTGSNFLTGGSGTDTFFVDGRGGDVTWSTITDLQQGEWVIAWGWKPDVSKLSWAEMEGTGTSKGATAHIDLDGNGRIDMSITFTGMTPGALINLPGQTGDSSYLAFKPS</sequence>
<dbReference type="RefSeq" id="WP_343206623.1">
    <property type="nucleotide sequence ID" value="NZ_JAGINP010000022.1"/>
</dbReference>
<evidence type="ECO:0000313" key="5">
    <source>
        <dbReference type="Proteomes" id="UP000781958"/>
    </source>
</evidence>
<name>A0ABS4SSI1_9PROT</name>
<feature type="compositionally biased region" description="Polar residues" evidence="3">
    <location>
        <begin position="343"/>
        <end position="369"/>
    </location>
</feature>
<evidence type="ECO:0000256" key="2">
    <source>
        <dbReference type="RuleBase" id="RU361163"/>
    </source>
</evidence>
<accession>A0ABS4SSI1</accession>
<feature type="region of interest" description="Disordered" evidence="3">
    <location>
        <begin position="229"/>
        <end position="369"/>
    </location>
</feature>
<keyword evidence="2" id="KW-0119">Carbohydrate metabolism</keyword>
<dbReference type="InterPro" id="IPR013320">
    <property type="entry name" value="ConA-like_dom_sf"/>
</dbReference>
<dbReference type="SUPFAM" id="SSF51120">
    <property type="entry name" value="beta-Roll"/>
    <property type="match status" value="1"/>
</dbReference>
<proteinExistence type="inferred from homology"/>
<comment type="similarity">
    <text evidence="1 2">Belongs to the glycosyl hydrolase 12 (cellulase H) family.</text>
</comment>
<feature type="compositionally biased region" description="Low complexity" evidence="3">
    <location>
        <begin position="246"/>
        <end position="342"/>
    </location>
</feature>
<keyword evidence="5" id="KW-1185">Reference proteome</keyword>
<dbReference type="InterPro" id="IPR011049">
    <property type="entry name" value="Serralysin-like_metalloprot_C"/>
</dbReference>
<dbReference type="PRINTS" id="PR00313">
    <property type="entry name" value="CABNDNGRPT"/>
</dbReference>
<evidence type="ECO:0008006" key="6">
    <source>
        <dbReference type="Google" id="ProtNLM"/>
    </source>
</evidence>
<dbReference type="EMBL" id="JAGINP010000022">
    <property type="protein sequence ID" value="MBP2295521.1"/>
    <property type="molecule type" value="Genomic_DNA"/>
</dbReference>
<evidence type="ECO:0000256" key="3">
    <source>
        <dbReference type="SAM" id="MobiDB-lite"/>
    </source>
</evidence>
<dbReference type="InterPro" id="IPR002594">
    <property type="entry name" value="GH12"/>
</dbReference>
<comment type="caution">
    <text evidence="4">The sequence shown here is derived from an EMBL/GenBank/DDBJ whole genome shotgun (WGS) entry which is preliminary data.</text>
</comment>
<keyword evidence="2" id="KW-0326">Glycosidase</keyword>
<keyword evidence="2" id="KW-0624">Polysaccharide degradation</keyword>
<dbReference type="Pfam" id="PF01670">
    <property type="entry name" value="Glyco_hydro_12"/>
    <property type="match status" value="1"/>
</dbReference>
<evidence type="ECO:0000313" key="4">
    <source>
        <dbReference type="EMBL" id="MBP2295521.1"/>
    </source>
</evidence>
<organism evidence="4 5">
    <name type="scientific">Azospirillum rugosum</name>
    <dbReference type="NCBI Taxonomy" id="416170"/>
    <lineage>
        <taxon>Bacteria</taxon>
        <taxon>Pseudomonadati</taxon>
        <taxon>Pseudomonadota</taxon>
        <taxon>Alphaproteobacteria</taxon>
        <taxon>Rhodospirillales</taxon>
        <taxon>Azospirillaceae</taxon>
        <taxon>Azospirillum</taxon>
    </lineage>
</organism>